<organism evidence="1 2">
    <name type="scientific">Myodes glareolus</name>
    <name type="common">Bank vole</name>
    <name type="synonym">Clethrionomys glareolus</name>
    <dbReference type="NCBI Taxonomy" id="447135"/>
    <lineage>
        <taxon>Eukaryota</taxon>
        <taxon>Metazoa</taxon>
        <taxon>Chordata</taxon>
        <taxon>Craniata</taxon>
        <taxon>Vertebrata</taxon>
        <taxon>Euteleostomi</taxon>
        <taxon>Mammalia</taxon>
        <taxon>Eutheria</taxon>
        <taxon>Euarchontoglires</taxon>
        <taxon>Glires</taxon>
        <taxon>Rodentia</taxon>
        <taxon>Myomorpha</taxon>
        <taxon>Muroidea</taxon>
        <taxon>Cricetidae</taxon>
        <taxon>Arvicolinae</taxon>
        <taxon>Myodes</taxon>
    </lineage>
</organism>
<dbReference type="Proteomes" id="UP001488838">
    <property type="component" value="Unassembled WGS sequence"/>
</dbReference>
<name>A0AAW0IRB9_MYOGA</name>
<gene>
    <name evidence="1" type="ORF">U0070_021636</name>
</gene>
<proteinExistence type="predicted"/>
<sequence>MCLAFVHIIIDIQAPHLACEPVDLPRALASPFCFHGPLKSIRTDSPPMNLIRLCCLIFLLCRSYYYSFPAVLSCFFGLVWHTPHPAPAALCFISVTLLRKSPACHGNTHGFHLPRRLDRRQNLNDTHCPYCTTVSGDTLSPCFA</sequence>
<comment type="caution">
    <text evidence="1">The sequence shown here is derived from an EMBL/GenBank/DDBJ whole genome shotgun (WGS) entry which is preliminary data.</text>
</comment>
<keyword evidence="2" id="KW-1185">Reference proteome</keyword>
<evidence type="ECO:0008006" key="3">
    <source>
        <dbReference type="Google" id="ProtNLM"/>
    </source>
</evidence>
<dbReference type="EMBL" id="JBBHLL010000099">
    <property type="protein sequence ID" value="KAK7816839.1"/>
    <property type="molecule type" value="Genomic_DNA"/>
</dbReference>
<dbReference type="AlphaFoldDB" id="A0AAW0IRB9"/>
<evidence type="ECO:0000313" key="2">
    <source>
        <dbReference type="Proteomes" id="UP001488838"/>
    </source>
</evidence>
<protein>
    <recommendedName>
        <fullName evidence="3">Secreted protein</fullName>
    </recommendedName>
</protein>
<accession>A0AAW0IRB9</accession>
<reference evidence="1 2" key="1">
    <citation type="journal article" date="2023" name="bioRxiv">
        <title>Conserved and derived expression patterns and positive selection on dental genes reveal complex evolutionary context of ever-growing rodent molars.</title>
        <authorList>
            <person name="Calamari Z.T."/>
            <person name="Song A."/>
            <person name="Cohen E."/>
            <person name="Akter M."/>
            <person name="Roy R.D."/>
            <person name="Hallikas O."/>
            <person name="Christensen M.M."/>
            <person name="Li P."/>
            <person name="Marangoni P."/>
            <person name="Jernvall J."/>
            <person name="Klein O.D."/>
        </authorList>
    </citation>
    <scope>NUCLEOTIDE SEQUENCE [LARGE SCALE GENOMIC DNA]</scope>
    <source>
        <strain evidence="1">V071</strain>
    </source>
</reference>
<evidence type="ECO:0000313" key="1">
    <source>
        <dbReference type="EMBL" id="KAK7816839.1"/>
    </source>
</evidence>